<evidence type="ECO:0000313" key="3">
    <source>
        <dbReference type="Proteomes" id="UP001056500"/>
    </source>
</evidence>
<keyword evidence="1" id="KW-0732">Signal</keyword>
<dbReference type="SUPFAM" id="SSF51445">
    <property type="entry name" value="(Trans)glycosidases"/>
    <property type="match status" value="1"/>
</dbReference>
<reference evidence="2" key="1">
    <citation type="submission" date="2022-06" db="EMBL/GenBank/DDBJ databases">
        <title>Genome sequencing of Brevibacillus sp. BB3-R1.</title>
        <authorList>
            <person name="Heo J."/>
            <person name="Lee D."/>
            <person name="Won M."/>
            <person name="Han B.-H."/>
            <person name="Hong S.-B."/>
            <person name="Kwon S.-W."/>
        </authorList>
    </citation>
    <scope>NUCLEOTIDE SEQUENCE</scope>
    <source>
        <strain evidence="2">BB3-R1</strain>
    </source>
</reference>
<name>A0ABY4WBR9_9BACL</name>
<evidence type="ECO:0008006" key="4">
    <source>
        <dbReference type="Google" id="ProtNLM"/>
    </source>
</evidence>
<protein>
    <recommendedName>
        <fullName evidence="4">Glycosyl hydrolase-like 10 domain-containing protein</fullName>
    </recommendedName>
</protein>
<feature type="chain" id="PRO_5046721798" description="Glycosyl hydrolase-like 10 domain-containing protein" evidence="1">
    <location>
        <begin position="18"/>
        <end position="569"/>
    </location>
</feature>
<dbReference type="EMBL" id="CP098755">
    <property type="protein sequence ID" value="USG64492.1"/>
    <property type="molecule type" value="Genomic_DNA"/>
</dbReference>
<evidence type="ECO:0000313" key="2">
    <source>
        <dbReference type="EMBL" id="USG64492.1"/>
    </source>
</evidence>
<dbReference type="RefSeq" id="WP_251871604.1">
    <property type="nucleotide sequence ID" value="NZ_CP098755.1"/>
</dbReference>
<sequence>MKLSRFLFTLLCMTAGILVGFSSPEKTIKATWIWQAEMSATQQQEILQFARENGINTIYLHIDRQKPFSHYRSFLRAASKAGINVHALGGHPAWALTAHRERMMELVDWVHRYNREAQPDERIAGIHLDIEPYLLPAWDSNQTQVLQQWVANMQVFVEQVKEEADLEVSADLAFWLDDTPVPNDPERSVSEWMIETFDHVTLMAYRNSLDGSNGIEALVKNELGIADRLGKSVVIAVNAKEMPGEAHTTFHGAGEEVMNRVLEQTAERLRIHPSFAGIAVHDYRYWQNLRQTESPQTPPPPDKEPLLGTYIWHADVAVQEADEILSFAKLEGINLLYVRLDLEQPYEVYRELVGKATAAGIEVHAMGGHPLWAQEAYRERMLKLVRYVKNYNKHASPSEQFRGIHLDIEPYVLPAWREDPDRVLRQWMGNIEAFVRETKEDSQLQTSSDLAVWLDRFDVPDDPGTSFSKWMIAQHDHITLMAFRDQAAGPGGIAAIVEDELRFADELGKKAIIAVEMKESSEGDYVSFHEEGKAEMRRQLSLLPELLADHPSYRGNAVHAYEYWKRAKE</sequence>
<dbReference type="InterPro" id="IPR017853">
    <property type="entry name" value="GH"/>
</dbReference>
<organism evidence="2 3">
    <name type="scientific">Brevibacillus ruminantium</name>
    <dbReference type="NCBI Taxonomy" id="2950604"/>
    <lineage>
        <taxon>Bacteria</taxon>
        <taxon>Bacillati</taxon>
        <taxon>Bacillota</taxon>
        <taxon>Bacilli</taxon>
        <taxon>Bacillales</taxon>
        <taxon>Paenibacillaceae</taxon>
        <taxon>Brevibacillus</taxon>
    </lineage>
</organism>
<feature type="signal peptide" evidence="1">
    <location>
        <begin position="1"/>
        <end position="17"/>
    </location>
</feature>
<gene>
    <name evidence="2" type="ORF">NDK47_20425</name>
</gene>
<evidence type="ECO:0000256" key="1">
    <source>
        <dbReference type="SAM" id="SignalP"/>
    </source>
</evidence>
<proteinExistence type="predicted"/>
<dbReference type="Proteomes" id="UP001056500">
    <property type="component" value="Chromosome"/>
</dbReference>
<accession>A0ABY4WBR9</accession>
<keyword evidence="3" id="KW-1185">Reference proteome</keyword>